<dbReference type="VEuPathDB" id="CryptoDB:GNI_123340"/>
<protein>
    <submittedName>
        <fullName evidence="1">Uncharacterized protein</fullName>
    </submittedName>
</protein>
<keyword evidence="2" id="KW-1185">Reference proteome</keyword>
<comment type="caution">
    <text evidence="1">The sequence shown here is derived from an EMBL/GenBank/DDBJ whole genome shotgun (WGS) entry which is preliminary data.</text>
</comment>
<accession>A0A023B2D2</accession>
<dbReference type="GeneID" id="22914329"/>
<proteinExistence type="predicted"/>
<sequence length="68" mass="8049">MPKDLEFRLAMAKYEFPQIREKLELAKLSLNEYQTELVNKAILQIGSLEMKFIDVLDRLNAMNLFICR</sequence>
<evidence type="ECO:0000313" key="2">
    <source>
        <dbReference type="Proteomes" id="UP000019763"/>
    </source>
</evidence>
<name>A0A023B2D2_GRENI</name>
<gene>
    <name evidence="1" type="ORF">GNI_123340</name>
</gene>
<reference evidence="1" key="1">
    <citation type="submission" date="2013-12" db="EMBL/GenBank/DDBJ databases">
        <authorList>
            <person name="Omoto C.K."/>
            <person name="Sibley D."/>
            <person name="Venepally P."/>
            <person name="Hadjithomas M."/>
            <person name="Karamycheva S."/>
            <person name="Brunk B."/>
            <person name="Roos D."/>
            <person name="Caler E."/>
            <person name="Lorenzi H."/>
        </authorList>
    </citation>
    <scope>NUCLEOTIDE SEQUENCE</scope>
</reference>
<dbReference type="Proteomes" id="UP000019763">
    <property type="component" value="Unassembled WGS sequence"/>
</dbReference>
<dbReference type="RefSeq" id="XP_011131908.1">
    <property type="nucleotide sequence ID" value="XM_011133606.1"/>
</dbReference>
<dbReference type="EMBL" id="AFNH02000921">
    <property type="protein sequence ID" value="EZG51797.1"/>
    <property type="molecule type" value="Genomic_DNA"/>
</dbReference>
<dbReference type="AlphaFoldDB" id="A0A023B2D2"/>
<evidence type="ECO:0000313" key="1">
    <source>
        <dbReference type="EMBL" id="EZG51797.1"/>
    </source>
</evidence>
<organism evidence="1 2">
    <name type="scientific">Gregarina niphandrodes</name>
    <name type="common">Septate eugregarine</name>
    <dbReference type="NCBI Taxonomy" id="110365"/>
    <lineage>
        <taxon>Eukaryota</taxon>
        <taxon>Sar</taxon>
        <taxon>Alveolata</taxon>
        <taxon>Apicomplexa</taxon>
        <taxon>Conoidasida</taxon>
        <taxon>Gregarinasina</taxon>
        <taxon>Eugregarinorida</taxon>
        <taxon>Gregarinidae</taxon>
        <taxon>Gregarina</taxon>
    </lineage>
</organism>